<protein>
    <submittedName>
        <fullName evidence="2">Uncharacterized protein</fullName>
    </submittedName>
</protein>
<accession>E9JFX5</accession>
<proteinExistence type="evidence at transcript level"/>
<evidence type="ECO:0000256" key="1">
    <source>
        <dbReference type="SAM" id="MobiDB-lite"/>
    </source>
</evidence>
<feature type="region of interest" description="Disordered" evidence="1">
    <location>
        <begin position="1"/>
        <end position="23"/>
    </location>
</feature>
<reference evidence="2" key="1">
    <citation type="submission" date="2009-09" db="EMBL/GenBank/DDBJ databases">
        <authorList>
            <person name="Eswaran N."/>
            <person name="Sathram B."/>
            <person name="Anantharaman B."/>
            <person name="Johnson T.S."/>
        </authorList>
    </citation>
    <scope>NUCLEOTIDE SEQUENCE</scope>
</reference>
<dbReference type="EMBL" id="GQ906399">
    <property type="protein sequence ID" value="ADU56194.1"/>
    <property type="molecule type" value="mRNA"/>
</dbReference>
<name>E9JFX5_JATCU</name>
<dbReference type="AlphaFoldDB" id="E9JFX5"/>
<feature type="non-terminal residue" evidence="2">
    <location>
        <position position="1"/>
    </location>
</feature>
<evidence type="ECO:0000313" key="2">
    <source>
        <dbReference type="EMBL" id="ADU56194.1"/>
    </source>
</evidence>
<sequence>KGELSGPQLEGSTTATPHPGFFPPDLKIKDIHKYFVKLYYL</sequence>
<organism evidence="2">
    <name type="scientific">Jatropha curcas</name>
    <name type="common">Barbados nut</name>
    <dbReference type="NCBI Taxonomy" id="180498"/>
    <lineage>
        <taxon>Eukaryota</taxon>
        <taxon>Viridiplantae</taxon>
        <taxon>Streptophyta</taxon>
        <taxon>Embryophyta</taxon>
        <taxon>Tracheophyta</taxon>
        <taxon>Spermatophyta</taxon>
        <taxon>Magnoliopsida</taxon>
        <taxon>eudicotyledons</taxon>
        <taxon>Gunneridae</taxon>
        <taxon>Pentapetalae</taxon>
        <taxon>rosids</taxon>
        <taxon>fabids</taxon>
        <taxon>Malpighiales</taxon>
        <taxon>Euphorbiaceae</taxon>
        <taxon>Crotonoideae</taxon>
        <taxon>Jatropheae</taxon>
        <taxon>Jatropha</taxon>
    </lineage>
</organism>